<dbReference type="WBParaSite" id="jg11505">
    <property type="protein sequence ID" value="jg11505"/>
    <property type="gene ID" value="jg11505"/>
</dbReference>
<feature type="domain" description="PiggyBac transposable element-derived protein" evidence="2">
    <location>
        <begin position="81"/>
        <end position="344"/>
    </location>
</feature>
<evidence type="ECO:0000313" key="4">
    <source>
        <dbReference type="WBParaSite" id="jg11505"/>
    </source>
</evidence>
<evidence type="ECO:0000313" key="3">
    <source>
        <dbReference type="Proteomes" id="UP000887574"/>
    </source>
</evidence>
<reference evidence="4" key="1">
    <citation type="submission" date="2022-11" db="UniProtKB">
        <authorList>
            <consortium name="WormBaseParasite"/>
        </authorList>
    </citation>
    <scope>IDENTIFICATION</scope>
</reference>
<dbReference type="Proteomes" id="UP000887574">
    <property type="component" value="Unplaced"/>
</dbReference>
<protein>
    <submittedName>
        <fullName evidence="4">PiggyBac transposable element-derived protein domain-containing protein</fullName>
    </submittedName>
</protein>
<dbReference type="InterPro" id="IPR029526">
    <property type="entry name" value="PGBD"/>
</dbReference>
<accession>A0A915CQB5</accession>
<name>A0A915CQB5_9BILA</name>
<dbReference type="PANTHER" id="PTHR46599">
    <property type="entry name" value="PIGGYBAC TRANSPOSABLE ELEMENT-DERIVED PROTEIN 4"/>
    <property type="match status" value="1"/>
</dbReference>
<feature type="region of interest" description="Disordered" evidence="1">
    <location>
        <begin position="1"/>
        <end position="35"/>
    </location>
</feature>
<feature type="compositionally biased region" description="Acidic residues" evidence="1">
    <location>
        <begin position="1"/>
        <end position="17"/>
    </location>
</feature>
<dbReference type="PANTHER" id="PTHR46599:SF3">
    <property type="entry name" value="PIGGYBAC TRANSPOSABLE ELEMENT-DERIVED PROTEIN 4"/>
    <property type="match status" value="1"/>
</dbReference>
<dbReference type="AlphaFoldDB" id="A0A915CQB5"/>
<evidence type="ECO:0000256" key="1">
    <source>
        <dbReference type="SAM" id="MobiDB-lite"/>
    </source>
</evidence>
<organism evidence="3 4">
    <name type="scientific">Ditylenchus dipsaci</name>
    <dbReference type="NCBI Taxonomy" id="166011"/>
    <lineage>
        <taxon>Eukaryota</taxon>
        <taxon>Metazoa</taxon>
        <taxon>Ecdysozoa</taxon>
        <taxon>Nematoda</taxon>
        <taxon>Chromadorea</taxon>
        <taxon>Rhabditida</taxon>
        <taxon>Tylenchina</taxon>
        <taxon>Tylenchomorpha</taxon>
        <taxon>Sphaerularioidea</taxon>
        <taxon>Anguinidae</taxon>
        <taxon>Anguininae</taxon>
        <taxon>Ditylenchus</taxon>
    </lineage>
</organism>
<proteinExistence type="predicted"/>
<keyword evidence="3" id="KW-1185">Reference proteome</keyword>
<evidence type="ECO:0000259" key="2">
    <source>
        <dbReference type="Pfam" id="PF13843"/>
    </source>
</evidence>
<sequence>MASEFNESDVSDNDYEEAQSSSGDEYEEEDDYRIGGNSVVPCGKQSYEHFWTSEAPRIPVDVCQPDAMPIGPVSVYESEEDAFAAIISPGIINSIVVNTNLALLKVQKKLRNKGSDTAKHFDKTDETEIKALVGLWLKLGISGFHNSSVEEIFSTEKSSSLDAHLCFSKNRYKSLMRCTRFDDKSKRVRLADGSWEDKFVHLREVFDIFTRNTKNVYNPNKYLTIDEILLAYRGDAAFECSSRRRRPSLESKSSASSTQLRCSCQMLASIWETIRPCGNQLGRKGIYLVVMHLARPFLGCKRTMVTDNFFTSSELGLNLLTQNTYLLGLCEKEEKELRQTLLMRNWSLEKFDSPFDSMRPS</sequence>
<dbReference type="Pfam" id="PF13843">
    <property type="entry name" value="DDE_Tnp_1_7"/>
    <property type="match status" value="1"/>
</dbReference>